<evidence type="ECO:0000256" key="3">
    <source>
        <dbReference type="ARBA" id="ARBA00023125"/>
    </source>
</evidence>
<dbReference type="InterPro" id="IPR000847">
    <property type="entry name" value="LysR_HTH_N"/>
</dbReference>
<organism evidence="6 7">
    <name type="scientific">Chromobacterium aquaticum</name>
    <dbReference type="NCBI Taxonomy" id="467180"/>
    <lineage>
        <taxon>Bacteria</taxon>
        <taxon>Pseudomonadati</taxon>
        <taxon>Pseudomonadota</taxon>
        <taxon>Betaproteobacteria</taxon>
        <taxon>Neisseriales</taxon>
        <taxon>Chromobacteriaceae</taxon>
        <taxon>Chromobacterium</taxon>
    </lineage>
</organism>
<dbReference type="CDD" id="cd08421">
    <property type="entry name" value="PBP2_LTTR_like_1"/>
    <property type="match status" value="1"/>
</dbReference>
<dbReference type="SUPFAM" id="SSF53850">
    <property type="entry name" value="Periplasmic binding protein-like II"/>
    <property type="match status" value="1"/>
</dbReference>
<dbReference type="InterPro" id="IPR005119">
    <property type="entry name" value="LysR_subst-bd"/>
</dbReference>
<keyword evidence="2" id="KW-0805">Transcription regulation</keyword>
<dbReference type="SUPFAM" id="SSF46785">
    <property type="entry name" value="Winged helix' DNA-binding domain"/>
    <property type="match status" value="1"/>
</dbReference>
<dbReference type="PANTHER" id="PTHR30419">
    <property type="entry name" value="HTH-TYPE TRANSCRIPTIONAL REGULATOR YBHD"/>
    <property type="match status" value="1"/>
</dbReference>
<keyword evidence="7" id="KW-1185">Reference proteome</keyword>
<name>A0ABV8ZT59_9NEIS</name>
<evidence type="ECO:0000313" key="6">
    <source>
        <dbReference type="EMBL" id="MFC4490337.1"/>
    </source>
</evidence>
<evidence type="ECO:0000256" key="1">
    <source>
        <dbReference type="ARBA" id="ARBA00009437"/>
    </source>
</evidence>
<reference evidence="7" key="1">
    <citation type="journal article" date="2019" name="Int. J. Syst. Evol. Microbiol.">
        <title>The Global Catalogue of Microorganisms (GCM) 10K type strain sequencing project: providing services to taxonomists for standard genome sequencing and annotation.</title>
        <authorList>
            <consortium name="The Broad Institute Genomics Platform"/>
            <consortium name="The Broad Institute Genome Sequencing Center for Infectious Disease"/>
            <person name="Wu L."/>
            <person name="Ma J."/>
        </authorList>
    </citation>
    <scope>NUCLEOTIDE SEQUENCE [LARGE SCALE GENOMIC DNA]</scope>
    <source>
        <strain evidence="7">CGMCC 4.7608</strain>
    </source>
</reference>
<gene>
    <name evidence="6" type="ORF">ACFO0R_11950</name>
</gene>
<sequence length="305" mass="33778">MHFDLVDLRLFVFIAEESSLTRAAARAHLSLPAASMRVKHLEQALGVQLLNRESQGVSLRPPGRTLLHHARKVLNQLESLRGDLQEYATGIKGHVRVLANTTAITEFIPPVLSAFLLSHPDVNTDLRERLSRDIVRAVRDGTADIGIVADSADTSGLQVMPYRQDRLVLAAAARHPLARRRSLDFAATLDYDYIALHEGSAIHSFLTQAATQLRRPLKIRTQVSSFEAVCRMIAADVGIGILPESAARRHACSLDLQLVRLSNVWAVRNLLICVRELDKLPLFARQLIAMLEADGRGEALPPRPR</sequence>
<evidence type="ECO:0000259" key="5">
    <source>
        <dbReference type="PROSITE" id="PS50931"/>
    </source>
</evidence>
<dbReference type="PROSITE" id="PS50931">
    <property type="entry name" value="HTH_LYSR"/>
    <property type="match status" value="1"/>
</dbReference>
<accession>A0ABV8ZT59</accession>
<dbReference type="InterPro" id="IPR036388">
    <property type="entry name" value="WH-like_DNA-bd_sf"/>
</dbReference>
<dbReference type="RefSeq" id="WP_048410827.1">
    <property type="nucleotide sequence ID" value="NZ_JAJOHW010000243.1"/>
</dbReference>
<dbReference type="Pfam" id="PF03466">
    <property type="entry name" value="LysR_substrate"/>
    <property type="match status" value="1"/>
</dbReference>
<dbReference type="Gene3D" id="3.40.190.290">
    <property type="match status" value="1"/>
</dbReference>
<proteinExistence type="inferred from homology"/>
<evidence type="ECO:0000256" key="2">
    <source>
        <dbReference type="ARBA" id="ARBA00023015"/>
    </source>
</evidence>
<dbReference type="EMBL" id="JBHSEK010000006">
    <property type="protein sequence ID" value="MFC4490337.1"/>
    <property type="molecule type" value="Genomic_DNA"/>
</dbReference>
<dbReference type="Gene3D" id="1.10.10.10">
    <property type="entry name" value="Winged helix-like DNA-binding domain superfamily/Winged helix DNA-binding domain"/>
    <property type="match status" value="1"/>
</dbReference>
<dbReference type="Pfam" id="PF00126">
    <property type="entry name" value="HTH_1"/>
    <property type="match status" value="1"/>
</dbReference>
<keyword evidence="3" id="KW-0238">DNA-binding</keyword>
<protein>
    <submittedName>
        <fullName evidence="6">LysR substrate-binding domain-containing protein</fullName>
    </submittedName>
</protein>
<dbReference type="InterPro" id="IPR036390">
    <property type="entry name" value="WH_DNA-bd_sf"/>
</dbReference>
<evidence type="ECO:0000256" key="4">
    <source>
        <dbReference type="ARBA" id="ARBA00023163"/>
    </source>
</evidence>
<keyword evidence="4" id="KW-0804">Transcription</keyword>
<comment type="similarity">
    <text evidence="1">Belongs to the LysR transcriptional regulatory family.</text>
</comment>
<evidence type="ECO:0000313" key="7">
    <source>
        <dbReference type="Proteomes" id="UP001595999"/>
    </source>
</evidence>
<comment type="caution">
    <text evidence="6">The sequence shown here is derived from an EMBL/GenBank/DDBJ whole genome shotgun (WGS) entry which is preliminary data.</text>
</comment>
<feature type="domain" description="HTH lysR-type" evidence="5">
    <location>
        <begin position="3"/>
        <end position="60"/>
    </location>
</feature>
<dbReference type="InterPro" id="IPR050950">
    <property type="entry name" value="HTH-type_LysR_regulators"/>
</dbReference>
<dbReference type="PANTHER" id="PTHR30419:SF2">
    <property type="entry name" value="LYSR FAMILY TRANSCRIPTIONAL REGULATOR"/>
    <property type="match status" value="1"/>
</dbReference>
<dbReference type="Proteomes" id="UP001595999">
    <property type="component" value="Unassembled WGS sequence"/>
</dbReference>